<dbReference type="Gene3D" id="2.30.110.10">
    <property type="entry name" value="Electron Transport, Fmn-binding Protein, Chain A"/>
    <property type="match status" value="1"/>
</dbReference>
<dbReference type="PANTHER" id="PTHR35176:SF4">
    <property type="entry name" value="PYRIDOXAMINE 5'-PHOSPHATE OXIDASE-RELATED FMN-BINDING"/>
    <property type="match status" value="1"/>
</dbReference>
<dbReference type="SUPFAM" id="SSF50475">
    <property type="entry name" value="FMN-binding split barrel"/>
    <property type="match status" value="1"/>
</dbReference>
<evidence type="ECO:0000256" key="1">
    <source>
        <dbReference type="ARBA" id="ARBA00023002"/>
    </source>
</evidence>
<dbReference type="GO" id="GO:0016627">
    <property type="term" value="F:oxidoreductase activity, acting on the CH-CH group of donors"/>
    <property type="evidence" value="ECO:0007669"/>
    <property type="project" value="TreeGrafter"/>
</dbReference>
<evidence type="ECO:0000256" key="2">
    <source>
        <dbReference type="SAM" id="MobiDB-lite"/>
    </source>
</evidence>
<feature type="domain" description="Pyridoxamine 5'-phosphate oxidase N-terminal" evidence="3">
    <location>
        <begin position="35"/>
        <end position="145"/>
    </location>
</feature>
<accession>A0A2T0MRV3</accession>
<keyword evidence="1" id="KW-0560">Oxidoreductase</keyword>
<name>A0A2T0MRV3_9ACTN</name>
<feature type="region of interest" description="Disordered" evidence="2">
    <location>
        <begin position="1"/>
        <end position="27"/>
    </location>
</feature>
<gene>
    <name evidence="4" type="ORF">B0I32_11543</name>
</gene>
<dbReference type="OrthoDB" id="157302at2"/>
<dbReference type="PANTHER" id="PTHR35176">
    <property type="entry name" value="HEME OXYGENASE HI_0854-RELATED"/>
    <property type="match status" value="1"/>
</dbReference>
<dbReference type="Proteomes" id="UP000238312">
    <property type="component" value="Unassembled WGS sequence"/>
</dbReference>
<dbReference type="AlphaFoldDB" id="A0A2T0MRV3"/>
<dbReference type="InterPro" id="IPR012349">
    <property type="entry name" value="Split_barrel_FMN-bd"/>
</dbReference>
<comment type="caution">
    <text evidence="4">The sequence shown here is derived from an EMBL/GenBank/DDBJ whole genome shotgun (WGS) entry which is preliminary data.</text>
</comment>
<dbReference type="Pfam" id="PF01243">
    <property type="entry name" value="PNPOx_N"/>
    <property type="match status" value="1"/>
</dbReference>
<proteinExistence type="predicted"/>
<dbReference type="GO" id="GO:0070967">
    <property type="term" value="F:coenzyme F420 binding"/>
    <property type="evidence" value="ECO:0007669"/>
    <property type="project" value="TreeGrafter"/>
</dbReference>
<evidence type="ECO:0000313" key="4">
    <source>
        <dbReference type="EMBL" id="PRX61189.1"/>
    </source>
</evidence>
<organism evidence="4 5">
    <name type="scientific">Nonomuraea fuscirosea</name>
    <dbReference type="NCBI Taxonomy" id="1291556"/>
    <lineage>
        <taxon>Bacteria</taxon>
        <taxon>Bacillati</taxon>
        <taxon>Actinomycetota</taxon>
        <taxon>Actinomycetes</taxon>
        <taxon>Streptosporangiales</taxon>
        <taxon>Streptosporangiaceae</taxon>
        <taxon>Nonomuraea</taxon>
    </lineage>
</organism>
<dbReference type="GO" id="GO:0005829">
    <property type="term" value="C:cytosol"/>
    <property type="evidence" value="ECO:0007669"/>
    <property type="project" value="TreeGrafter"/>
</dbReference>
<sequence length="177" mass="19743">MSTPTTGDPAVPQTVLGPFSAPDATPTPWEETEWALRRIQKFQLCTVRRDGRPHVTPLVAIWAFGAMWFITGENEQKAKNLSANQHCALTSGTDTLTSTNYVIEGTASLVTDPDTRHAAAAAFEQSYGWQFTRDDGTWYQLGDRVRAGAVQLYRVQPDKAFAFADGKRSSQTRYLWR</sequence>
<evidence type="ECO:0000259" key="3">
    <source>
        <dbReference type="Pfam" id="PF01243"/>
    </source>
</evidence>
<dbReference type="EMBL" id="PVNG01000015">
    <property type="protein sequence ID" value="PRX61189.1"/>
    <property type="molecule type" value="Genomic_DNA"/>
</dbReference>
<reference evidence="4 5" key="1">
    <citation type="submission" date="2018-03" db="EMBL/GenBank/DDBJ databases">
        <title>Genomic Encyclopedia of Type Strains, Phase III (KMG-III): the genomes of soil and plant-associated and newly described type strains.</title>
        <authorList>
            <person name="Whitman W."/>
        </authorList>
    </citation>
    <scope>NUCLEOTIDE SEQUENCE [LARGE SCALE GENOMIC DNA]</scope>
    <source>
        <strain evidence="4 5">CGMCC 4.7104</strain>
    </source>
</reference>
<dbReference type="InterPro" id="IPR052019">
    <property type="entry name" value="F420H2_bilvrd_red/Heme_oxyg"/>
</dbReference>
<keyword evidence="5" id="KW-1185">Reference proteome</keyword>
<evidence type="ECO:0000313" key="5">
    <source>
        <dbReference type="Proteomes" id="UP000238312"/>
    </source>
</evidence>
<dbReference type="RefSeq" id="WP_106245992.1">
    <property type="nucleotide sequence ID" value="NZ_JBFAIB010000007.1"/>
</dbReference>
<dbReference type="InterPro" id="IPR011576">
    <property type="entry name" value="Pyridox_Oxase_N"/>
</dbReference>
<protein>
    <submittedName>
        <fullName evidence="4">Pyridoxamine 5'-phosphate oxidase</fullName>
    </submittedName>
</protein>